<name>A0A4S8M7P4_DENBC</name>
<sequence>MSGFGIPYDMPVLGRAVKSFSNTQCLPELSDDTRPRRLVDVQSFKLVDFHSREDVPPYAILFHRWVLDQEVTLQEFLEFRDVTKAKLGYHKIQAAVRQALEDGFLYIWIDTCCIDKGNHGDVVRNIRSMRCVTCISRTLMHIQEKVFNPSKWESRESQRGEWLERGWTLQELLAPRKVIFFDISWTRLGSNHDLQDVISWVTTIPPEILSGQQSVRVHSVDSLKRMTWAIGKEKTKPQDQAYCLLSLLGVSVNPDYDEDVRASFERLRKVPPRAQKDFYSFLDDRYQDARWDAVDFERIRIRIRIGHGRQIIFCYHFSRYALDNLKH</sequence>
<evidence type="ECO:0000313" key="2">
    <source>
        <dbReference type="EMBL" id="THU97843.1"/>
    </source>
</evidence>
<organism evidence="2 3">
    <name type="scientific">Dendrothele bispora (strain CBS 962.96)</name>
    <dbReference type="NCBI Taxonomy" id="1314807"/>
    <lineage>
        <taxon>Eukaryota</taxon>
        <taxon>Fungi</taxon>
        <taxon>Dikarya</taxon>
        <taxon>Basidiomycota</taxon>
        <taxon>Agaricomycotina</taxon>
        <taxon>Agaricomycetes</taxon>
        <taxon>Agaricomycetidae</taxon>
        <taxon>Agaricales</taxon>
        <taxon>Agaricales incertae sedis</taxon>
        <taxon>Dendrothele</taxon>
    </lineage>
</organism>
<proteinExistence type="predicted"/>
<protein>
    <recommendedName>
        <fullName evidence="1">Heterokaryon incompatibility domain-containing protein</fullName>
    </recommendedName>
</protein>
<dbReference type="OrthoDB" id="674604at2759"/>
<evidence type="ECO:0000313" key="3">
    <source>
        <dbReference type="Proteomes" id="UP000297245"/>
    </source>
</evidence>
<dbReference type="PANTHER" id="PTHR10622:SF10">
    <property type="entry name" value="HET DOMAIN-CONTAINING PROTEIN"/>
    <property type="match status" value="1"/>
</dbReference>
<feature type="domain" description="Heterokaryon incompatibility" evidence="1">
    <location>
        <begin position="90"/>
        <end position="132"/>
    </location>
</feature>
<dbReference type="InterPro" id="IPR010730">
    <property type="entry name" value="HET"/>
</dbReference>
<dbReference type="Proteomes" id="UP000297245">
    <property type="component" value="Unassembled WGS sequence"/>
</dbReference>
<accession>A0A4S8M7P4</accession>
<evidence type="ECO:0000259" key="1">
    <source>
        <dbReference type="Pfam" id="PF06985"/>
    </source>
</evidence>
<dbReference type="Pfam" id="PF06985">
    <property type="entry name" value="HET"/>
    <property type="match status" value="1"/>
</dbReference>
<reference evidence="2 3" key="1">
    <citation type="journal article" date="2019" name="Nat. Ecol. Evol.">
        <title>Megaphylogeny resolves global patterns of mushroom evolution.</title>
        <authorList>
            <person name="Varga T."/>
            <person name="Krizsan K."/>
            <person name="Foldi C."/>
            <person name="Dima B."/>
            <person name="Sanchez-Garcia M."/>
            <person name="Sanchez-Ramirez S."/>
            <person name="Szollosi G.J."/>
            <person name="Szarkandi J.G."/>
            <person name="Papp V."/>
            <person name="Albert L."/>
            <person name="Andreopoulos W."/>
            <person name="Angelini C."/>
            <person name="Antonin V."/>
            <person name="Barry K.W."/>
            <person name="Bougher N.L."/>
            <person name="Buchanan P."/>
            <person name="Buyck B."/>
            <person name="Bense V."/>
            <person name="Catcheside P."/>
            <person name="Chovatia M."/>
            <person name="Cooper J."/>
            <person name="Damon W."/>
            <person name="Desjardin D."/>
            <person name="Finy P."/>
            <person name="Geml J."/>
            <person name="Haridas S."/>
            <person name="Hughes K."/>
            <person name="Justo A."/>
            <person name="Karasinski D."/>
            <person name="Kautmanova I."/>
            <person name="Kiss B."/>
            <person name="Kocsube S."/>
            <person name="Kotiranta H."/>
            <person name="LaButti K.M."/>
            <person name="Lechner B.E."/>
            <person name="Liimatainen K."/>
            <person name="Lipzen A."/>
            <person name="Lukacs Z."/>
            <person name="Mihaltcheva S."/>
            <person name="Morgado L.N."/>
            <person name="Niskanen T."/>
            <person name="Noordeloos M.E."/>
            <person name="Ohm R.A."/>
            <person name="Ortiz-Santana B."/>
            <person name="Ovrebo C."/>
            <person name="Racz N."/>
            <person name="Riley R."/>
            <person name="Savchenko A."/>
            <person name="Shiryaev A."/>
            <person name="Soop K."/>
            <person name="Spirin V."/>
            <person name="Szebenyi C."/>
            <person name="Tomsovsky M."/>
            <person name="Tulloss R.E."/>
            <person name="Uehling J."/>
            <person name="Grigoriev I.V."/>
            <person name="Vagvolgyi C."/>
            <person name="Papp T."/>
            <person name="Martin F.M."/>
            <person name="Miettinen O."/>
            <person name="Hibbett D.S."/>
            <person name="Nagy L.G."/>
        </authorList>
    </citation>
    <scope>NUCLEOTIDE SEQUENCE [LARGE SCALE GENOMIC DNA]</scope>
    <source>
        <strain evidence="2 3">CBS 962.96</strain>
    </source>
</reference>
<dbReference type="EMBL" id="ML179147">
    <property type="protein sequence ID" value="THU97843.1"/>
    <property type="molecule type" value="Genomic_DNA"/>
</dbReference>
<dbReference type="PANTHER" id="PTHR10622">
    <property type="entry name" value="HET DOMAIN-CONTAINING PROTEIN"/>
    <property type="match status" value="1"/>
</dbReference>
<dbReference type="AlphaFoldDB" id="A0A4S8M7P4"/>
<gene>
    <name evidence="2" type="ORF">K435DRAFT_838360</name>
</gene>
<keyword evidence="3" id="KW-1185">Reference proteome</keyword>